<proteinExistence type="predicted"/>
<name>A0A8S2GDH9_9BILA</name>
<organism evidence="1 3">
    <name type="scientific">Didymodactylos carnosus</name>
    <dbReference type="NCBI Taxonomy" id="1234261"/>
    <lineage>
        <taxon>Eukaryota</taxon>
        <taxon>Metazoa</taxon>
        <taxon>Spiralia</taxon>
        <taxon>Gnathifera</taxon>
        <taxon>Rotifera</taxon>
        <taxon>Eurotatoria</taxon>
        <taxon>Bdelloidea</taxon>
        <taxon>Philodinida</taxon>
        <taxon>Philodinidae</taxon>
        <taxon>Didymodactylos</taxon>
    </lineage>
</organism>
<reference evidence="1" key="1">
    <citation type="submission" date="2021-02" db="EMBL/GenBank/DDBJ databases">
        <authorList>
            <person name="Nowell W R."/>
        </authorList>
    </citation>
    <scope>NUCLEOTIDE SEQUENCE</scope>
</reference>
<evidence type="ECO:0000313" key="1">
    <source>
        <dbReference type="EMBL" id="CAF1660505.1"/>
    </source>
</evidence>
<dbReference type="EMBL" id="CAJOBA010100479">
    <property type="protein sequence ID" value="CAF4518301.1"/>
    <property type="molecule type" value="Genomic_DNA"/>
</dbReference>
<dbReference type="AlphaFoldDB" id="A0A8S2GDH9"/>
<dbReference type="EMBL" id="CAJNOK010069971">
    <property type="protein sequence ID" value="CAF1660505.1"/>
    <property type="molecule type" value="Genomic_DNA"/>
</dbReference>
<sequence>MSYMTNCNSTLLLNLNDGEYIQHWSISHRPFYLLKQWSMNTKNIILDVYLYSPNSLVMNILDVSSNYKCEIDFFDLYTMSRLHCISNDKFPICFEMKLLHQQQWLMKSDHHYFLYNEDRNEMEQIENNIDPNYMKILKLTQHEYVVLKCQDDMTTLEFYRPYF</sequence>
<accession>A0A8S2GDH9</accession>
<dbReference type="Proteomes" id="UP000682733">
    <property type="component" value="Unassembled WGS sequence"/>
</dbReference>
<comment type="caution">
    <text evidence="1">The sequence shown here is derived from an EMBL/GenBank/DDBJ whole genome shotgun (WGS) entry which is preliminary data.</text>
</comment>
<gene>
    <name evidence="1" type="ORF">OVA965_LOCUS45263</name>
    <name evidence="2" type="ORF">TMI583_LOCUS48611</name>
</gene>
<evidence type="ECO:0000313" key="3">
    <source>
        <dbReference type="Proteomes" id="UP000677228"/>
    </source>
</evidence>
<evidence type="ECO:0000313" key="2">
    <source>
        <dbReference type="EMBL" id="CAF4518301.1"/>
    </source>
</evidence>
<dbReference type="Proteomes" id="UP000677228">
    <property type="component" value="Unassembled WGS sequence"/>
</dbReference>
<protein>
    <submittedName>
        <fullName evidence="1">Uncharacterized protein</fullName>
    </submittedName>
</protein>